<name>A0ABD2K7C1_9BILA</name>
<keyword evidence="2" id="KW-0812">Transmembrane</keyword>
<dbReference type="AlphaFoldDB" id="A0ABD2K7C1"/>
<feature type="region of interest" description="Disordered" evidence="1">
    <location>
        <begin position="93"/>
        <end position="125"/>
    </location>
</feature>
<evidence type="ECO:0000313" key="3">
    <source>
        <dbReference type="EMBL" id="KAL3098743.1"/>
    </source>
</evidence>
<feature type="transmembrane region" description="Helical" evidence="2">
    <location>
        <begin position="12"/>
        <end position="34"/>
    </location>
</feature>
<dbReference type="EMBL" id="JBICBT010000819">
    <property type="protein sequence ID" value="KAL3098743.1"/>
    <property type="molecule type" value="Genomic_DNA"/>
</dbReference>
<evidence type="ECO:0000313" key="5">
    <source>
        <dbReference type="Proteomes" id="UP001620626"/>
    </source>
</evidence>
<keyword evidence="5" id="KW-1185">Reference proteome</keyword>
<keyword evidence="2" id="KW-0472">Membrane</keyword>
<dbReference type="EMBL" id="JBICBT010000819">
    <property type="protein sequence ID" value="KAL3098747.1"/>
    <property type="molecule type" value="Genomic_DNA"/>
</dbReference>
<evidence type="ECO:0000313" key="4">
    <source>
        <dbReference type="EMBL" id="KAL3098747.1"/>
    </source>
</evidence>
<evidence type="ECO:0000256" key="2">
    <source>
        <dbReference type="SAM" id="Phobius"/>
    </source>
</evidence>
<accession>A0ABD2K7C1</accession>
<feature type="compositionally biased region" description="Low complexity" evidence="1">
    <location>
        <begin position="105"/>
        <end position="114"/>
    </location>
</feature>
<evidence type="ECO:0000256" key="1">
    <source>
        <dbReference type="SAM" id="MobiDB-lite"/>
    </source>
</evidence>
<keyword evidence="2" id="KW-1133">Transmembrane helix</keyword>
<proteinExistence type="predicted"/>
<protein>
    <submittedName>
        <fullName evidence="3">Uncharacterized protein</fullName>
    </submittedName>
</protein>
<comment type="caution">
    <text evidence="3">The sequence shown here is derived from an EMBL/GenBank/DDBJ whole genome shotgun (WGS) entry which is preliminary data.</text>
</comment>
<gene>
    <name evidence="3" type="ORF">niasHT_024497</name>
    <name evidence="4" type="ORF">niasHT_024501</name>
</gene>
<sequence length="146" mass="16485">MRLTSLGAEFESVIAATFLFLAGGAISFLCCFFVTRTYLWHKRRIIINRLRNEWSEDTTDTDIRIIHRPHQRSTRLLHKYQYNQQLKRVPADECENIGEEKRPISGGETSSNSTGSGGNKIWAQSPQGKIVVFECGSSGTEETNSS</sequence>
<reference evidence="3 5" key="1">
    <citation type="submission" date="2024-10" db="EMBL/GenBank/DDBJ databases">
        <authorList>
            <person name="Kim D."/>
        </authorList>
    </citation>
    <scope>NUCLEOTIDE SEQUENCE [LARGE SCALE GENOMIC DNA]</scope>
    <source>
        <strain evidence="3">BH-2024</strain>
    </source>
</reference>
<organism evidence="3 5">
    <name type="scientific">Heterodera trifolii</name>
    <dbReference type="NCBI Taxonomy" id="157864"/>
    <lineage>
        <taxon>Eukaryota</taxon>
        <taxon>Metazoa</taxon>
        <taxon>Ecdysozoa</taxon>
        <taxon>Nematoda</taxon>
        <taxon>Chromadorea</taxon>
        <taxon>Rhabditida</taxon>
        <taxon>Tylenchina</taxon>
        <taxon>Tylenchomorpha</taxon>
        <taxon>Tylenchoidea</taxon>
        <taxon>Heteroderidae</taxon>
        <taxon>Heteroderinae</taxon>
        <taxon>Heterodera</taxon>
    </lineage>
</organism>
<dbReference type="Proteomes" id="UP001620626">
    <property type="component" value="Unassembled WGS sequence"/>
</dbReference>